<dbReference type="Proteomes" id="UP000277580">
    <property type="component" value="Unassembled WGS sequence"/>
</dbReference>
<dbReference type="GO" id="GO:0017108">
    <property type="term" value="F:5'-flap endonuclease activity"/>
    <property type="evidence" value="ECO:0007669"/>
    <property type="project" value="TreeGrafter"/>
</dbReference>
<dbReference type="OrthoDB" id="24645at2759"/>
<feature type="non-terminal residue" evidence="3">
    <location>
        <position position="186"/>
    </location>
</feature>
<dbReference type="InterPro" id="IPR000305">
    <property type="entry name" value="GIY-YIG_endonuc"/>
</dbReference>
<dbReference type="PANTHER" id="PTHR20208:SF10">
    <property type="entry name" value="STRUCTURE-SPECIFIC ENDONUCLEASE SUBUNIT SLX1"/>
    <property type="match status" value="1"/>
</dbReference>
<dbReference type="InterPro" id="IPR050381">
    <property type="entry name" value="SLX1_endonuclease"/>
</dbReference>
<dbReference type="Gene3D" id="3.40.1440.10">
    <property type="entry name" value="GIY-YIG endonuclease"/>
    <property type="match status" value="1"/>
</dbReference>
<gene>
    <name evidence="3" type="ORF">P167DRAFT_580856</name>
</gene>
<dbReference type="GO" id="GO:0033557">
    <property type="term" value="C:Slx1-Slx4 complex"/>
    <property type="evidence" value="ECO:0007669"/>
    <property type="project" value="TreeGrafter"/>
</dbReference>
<dbReference type="GO" id="GO:0008821">
    <property type="term" value="F:crossover junction DNA endonuclease activity"/>
    <property type="evidence" value="ECO:0007669"/>
    <property type="project" value="TreeGrafter"/>
</dbReference>
<dbReference type="Pfam" id="PF01541">
    <property type="entry name" value="GIY-YIG"/>
    <property type="match status" value="1"/>
</dbReference>
<feature type="domain" description="GIY-YIG" evidence="2">
    <location>
        <begin position="11"/>
        <end position="93"/>
    </location>
</feature>
<feature type="region of interest" description="Disordered" evidence="1">
    <location>
        <begin position="28"/>
        <end position="55"/>
    </location>
</feature>
<dbReference type="AlphaFoldDB" id="A0A3N4K789"/>
<dbReference type="EMBL" id="ML119599">
    <property type="protein sequence ID" value="RPB06263.1"/>
    <property type="molecule type" value="Genomic_DNA"/>
</dbReference>
<name>A0A3N4K789_9PEZI</name>
<evidence type="ECO:0000256" key="1">
    <source>
        <dbReference type="SAM" id="MobiDB-lite"/>
    </source>
</evidence>
<proteinExistence type="predicted"/>
<dbReference type="STRING" id="1392247.A0A3N4K789"/>
<dbReference type="CDD" id="cd10455">
    <property type="entry name" value="GIY-YIG_SLX1"/>
    <property type="match status" value="1"/>
</dbReference>
<reference evidence="3 4" key="1">
    <citation type="journal article" date="2018" name="Nat. Ecol. Evol.">
        <title>Pezizomycetes genomes reveal the molecular basis of ectomycorrhizal truffle lifestyle.</title>
        <authorList>
            <person name="Murat C."/>
            <person name="Payen T."/>
            <person name="Noel B."/>
            <person name="Kuo A."/>
            <person name="Morin E."/>
            <person name="Chen J."/>
            <person name="Kohler A."/>
            <person name="Krizsan K."/>
            <person name="Balestrini R."/>
            <person name="Da Silva C."/>
            <person name="Montanini B."/>
            <person name="Hainaut M."/>
            <person name="Levati E."/>
            <person name="Barry K.W."/>
            <person name="Belfiori B."/>
            <person name="Cichocki N."/>
            <person name="Clum A."/>
            <person name="Dockter R.B."/>
            <person name="Fauchery L."/>
            <person name="Guy J."/>
            <person name="Iotti M."/>
            <person name="Le Tacon F."/>
            <person name="Lindquist E.A."/>
            <person name="Lipzen A."/>
            <person name="Malagnac F."/>
            <person name="Mello A."/>
            <person name="Molinier V."/>
            <person name="Miyauchi S."/>
            <person name="Poulain J."/>
            <person name="Riccioni C."/>
            <person name="Rubini A."/>
            <person name="Sitrit Y."/>
            <person name="Splivallo R."/>
            <person name="Traeger S."/>
            <person name="Wang M."/>
            <person name="Zifcakova L."/>
            <person name="Wipf D."/>
            <person name="Zambonelli A."/>
            <person name="Paolocci F."/>
            <person name="Nowrousian M."/>
            <person name="Ottonello S."/>
            <person name="Baldrian P."/>
            <person name="Spatafora J.W."/>
            <person name="Henrissat B."/>
            <person name="Nagy L.G."/>
            <person name="Aury J.M."/>
            <person name="Wincker P."/>
            <person name="Grigoriev I.V."/>
            <person name="Bonfante P."/>
            <person name="Martin F.M."/>
        </authorList>
    </citation>
    <scope>NUCLEOTIDE SEQUENCE [LARGE SCALE GENOMIC DNA]</scope>
    <source>
        <strain evidence="3 4">CCBAS932</strain>
    </source>
</reference>
<dbReference type="InParanoid" id="A0A3N4K789"/>
<dbReference type="InterPro" id="IPR035901">
    <property type="entry name" value="GIY-YIG_endonuc_sf"/>
</dbReference>
<organism evidence="3 4">
    <name type="scientific">Morchella conica CCBAS932</name>
    <dbReference type="NCBI Taxonomy" id="1392247"/>
    <lineage>
        <taxon>Eukaryota</taxon>
        <taxon>Fungi</taxon>
        <taxon>Dikarya</taxon>
        <taxon>Ascomycota</taxon>
        <taxon>Pezizomycotina</taxon>
        <taxon>Pezizomycetes</taxon>
        <taxon>Pezizales</taxon>
        <taxon>Morchellaceae</taxon>
        <taxon>Morchella</taxon>
    </lineage>
</organism>
<evidence type="ECO:0000313" key="3">
    <source>
        <dbReference type="EMBL" id="RPB06263.1"/>
    </source>
</evidence>
<dbReference type="SUPFAM" id="SSF82771">
    <property type="entry name" value="GIY-YIG endonuclease"/>
    <property type="match status" value="1"/>
</dbReference>
<accession>A0A3N4K789</accession>
<sequence>MPQKDLKPIQTFYCAYLLRSTVSPKTLYIGSTPHPRRRLAQHNGEQRGGAKRTSRRRYQPWEMVCIVAGFPSSLAALQFEWAWQHPHISTKIPTPLRLAAIRRPTRSGRTKLYAPTSLTSRLQGLHLLLRVRAFARWPLAVRFFAADVHRSWELWCSRESTPLRRGLAVALDERVREGDGPVKRLW</sequence>
<dbReference type="PROSITE" id="PS50164">
    <property type="entry name" value="GIY_YIG"/>
    <property type="match status" value="1"/>
</dbReference>
<dbReference type="PANTHER" id="PTHR20208">
    <property type="entry name" value="STRUCTURE-SPECIFIC ENDONUCLEASE SUBUNIT SLX1"/>
    <property type="match status" value="1"/>
</dbReference>
<dbReference type="GO" id="GO:0000724">
    <property type="term" value="P:double-strand break repair via homologous recombination"/>
    <property type="evidence" value="ECO:0007669"/>
    <property type="project" value="TreeGrafter"/>
</dbReference>
<evidence type="ECO:0000313" key="4">
    <source>
        <dbReference type="Proteomes" id="UP000277580"/>
    </source>
</evidence>
<evidence type="ECO:0000259" key="2">
    <source>
        <dbReference type="PROSITE" id="PS50164"/>
    </source>
</evidence>
<protein>
    <recommendedName>
        <fullName evidence="2">GIY-YIG domain-containing protein</fullName>
    </recommendedName>
</protein>
<keyword evidence="4" id="KW-1185">Reference proteome</keyword>